<accession>A0A1C3UZ99</accession>
<evidence type="ECO:0000313" key="2">
    <source>
        <dbReference type="Proteomes" id="UP000199435"/>
    </source>
</evidence>
<organism evidence="1 2">
    <name type="scientific">Rhizobium miluonense</name>
    <dbReference type="NCBI Taxonomy" id="411945"/>
    <lineage>
        <taxon>Bacteria</taxon>
        <taxon>Pseudomonadati</taxon>
        <taxon>Pseudomonadota</taxon>
        <taxon>Alphaproteobacteria</taxon>
        <taxon>Hyphomicrobiales</taxon>
        <taxon>Rhizobiaceae</taxon>
        <taxon>Rhizobium/Agrobacterium group</taxon>
        <taxon>Rhizobium</taxon>
    </lineage>
</organism>
<dbReference type="STRING" id="411945.GA0061102_100744"/>
<dbReference type="Proteomes" id="UP000199435">
    <property type="component" value="Unassembled WGS sequence"/>
</dbReference>
<dbReference type="InterPro" id="IPR038696">
    <property type="entry name" value="IalB_sf"/>
</dbReference>
<keyword evidence="2" id="KW-1185">Reference proteome</keyword>
<dbReference type="Pfam" id="PF06776">
    <property type="entry name" value="IalB"/>
    <property type="match status" value="1"/>
</dbReference>
<name>A0A1C3UZ99_9HYPH</name>
<proteinExistence type="predicted"/>
<reference evidence="2" key="1">
    <citation type="submission" date="2016-08" db="EMBL/GenBank/DDBJ databases">
        <authorList>
            <person name="Varghese N."/>
            <person name="Submissions Spin"/>
        </authorList>
    </citation>
    <scope>NUCLEOTIDE SEQUENCE [LARGE SCALE GENOMIC DNA]</scope>
    <source>
        <strain evidence="2">HAMBI 2971</strain>
    </source>
</reference>
<gene>
    <name evidence="1" type="ORF">GA0061102_100744</name>
</gene>
<dbReference type="Gene3D" id="2.60.40.1880">
    <property type="entry name" value="Invasion associated locus B (IalB) protein"/>
    <property type="match status" value="1"/>
</dbReference>
<evidence type="ECO:0000313" key="1">
    <source>
        <dbReference type="EMBL" id="SCB20823.1"/>
    </source>
</evidence>
<dbReference type="EMBL" id="FMAH01000007">
    <property type="protein sequence ID" value="SCB20823.1"/>
    <property type="molecule type" value="Genomic_DNA"/>
</dbReference>
<dbReference type="InterPro" id="IPR010642">
    <property type="entry name" value="Invasion_prot_B"/>
</dbReference>
<sequence length="166" mass="17813">MTMTDQATTDRTTRLPGGADALREVHGDWLVLGAVQANETSTQKSCVIVQEQIHNDTRQRLLLIELRPDAGRVTGTLVLPFGLLFQKGVVLQVDEGSRAPAIPFRTALPAGCFVDLDIDALRLSLLKSGKTLQIHAIAADTGQIVTFPVSLNGFASALARAEAIVR</sequence>
<dbReference type="AlphaFoldDB" id="A0A1C3UZ99"/>
<protein>
    <submittedName>
        <fullName evidence="1">Invasion protein IalB, involved in pathogenesis</fullName>
    </submittedName>
</protein>